<reference evidence="1" key="1">
    <citation type="submission" date="2021-02" db="EMBL/GenBank/DDBJ databases">
        <authorList>
            <person name="Nowell W R."/>
        </authorList>
    </citation>
    <scope>NUCLEOTIDE SEQUENCE</scope>
</reference>
<accession>A0A821VJM7</accession>
<dbReference type="EMBL" id="CAJOBS010006033">
    <property type="protein sequence ID" value="CAF4908177.1"/>
    <property type="molecule type" value="Genomic_DNA"/>
</dbReference>
<sequence length="349" mass="39221">MNSSFNESTIDLTLSTTDLEMSFSDDEHFETIFLLFVWKMMELFDAFQTFICSLPANVTTTSLCVIREKAKFITPLTISNDDSSENFGKMSVVILQNLLNYHDECDIFNVSSLKLLLELIGTNDTAEPLTKSKLMLLLHGTKLKLPSERLCSWFLKVIGVVNCLVDSGACLRLPNVLPSIQVEIINCTLAGSRGFCGINKIYINPAYIRGQMSIYSTEYHPDSPIGKSVSGMDICTITIHEFGHAKLRQVTNNPNTSTPDFYSQQTCGTVNERPKFGRLCEMAFFFGQIDYWQSAADNKWDLDYFQQFIKAIESASAIPKFNSTNNYVKHFPSTTSGVDIDLGADDYYV</sequence>
<evidence type="ECO:0000313" key="2">
    <source>
        <dbReference type="Proteomes" id="UP000663838"/>
    </source>
</evidence>
<comment type="caution">
    <text evidence="1">The sequence shown here is derived from an EMBL/GenBank/DDBJ whole genome shotgun (WGS) entry which is preliminary data.</text>
</comment>
<organism evidence="1 2">
    <name type="scientific">Rotaria socialis</name>
    <dbReference type="NCBI Taxonomy" id="392032"/>
    <lineage>
        <taxon>Eukaryota</taxon>
        <taxon>Metazoa</taxon>
        <taxon>Spiralia</taxon>
        <taxon>Gnathifera</taxon>
        <taxon>Rotifera</taxon>
        <taxon>Eurotatoria</taxon>
        <taxon>Bdelloidea</taxon>
        <taxon>Philodinida</taxon>
        <taxon>Philodinidae</taxon>
        <taxon>Rotaria</taxon>
    </lineage>
</organism>
<dbReference type="Proteomes" id="UP000663838">
    <property type="component" value="Unassembled WGS sequence"/>
</dbReference>
<dbReference type="AlphaFoldDB" id="A0A821VJM7"/>
<evidence type="ECO:0000313" key="1">
    <source>
        <dbReference type="EMBL" id="CAF4908177.1"/>
    </source>
</evidence>
<name>A0A821VJM7_9BILA</name>
<gene>
    <name evidence="1" type="ORF">TOA249_LOCUS31192</name>
</gene>
<protein>
    <submittedName>
        <fullName evidence="1">Uncharacterized protein</fullName>
    </submittedName>
</protein>
<proteinExistence type="predicted"/>